<dbReference type="InterPro" id="IPR036389">
    <property type="entry name" value="RNase_III_sf"/>
</dbReference>
<evidence type="ECO:0008006" key="4">
    <source>
        <dbReference type="Google" id="ProtNLM"/>
    </source>
</evidence>
<dbReference type="PANTHER" id="PTHR28160:SF1">
    <property type="entry name" value="LARGE RIBOSOMAL SUBUNIT PROTEIN ML57"/>
    <property type="match status" value="1"/>
</dbReference>
<dbReference type="GO" id="GO:0005762">
    <property type="term" value="C:mitochondrial large ribosomal subunit"/>
    <property type="evidence" value="ECO:0007669"/>
    <property type="project" value="InterPro"/>
</dbReference>
<dbReference type="GO" id="GO:0004525">
    <property type="term" value="F:ribonuclease III activity"/>
    <property type="evidence" value="ECO:0007669"/>
    <property type="project" value="InterPro"/>
</dbReference>
<keyword evidence="3" id="KW-1185">Reference proteome</keyword>
<dbReference type="EMBL" id="KV425559">
    <property type="protein sequence ID" value="KZT28135.1"/>
    <property type="molecule type" value="Genomic_DNA"/>
</dbReference>
<feature type="region of interest" description="Disordered" evidence="1">
    <location>
        <begin position="303"/>
        <end position="357"/>
    </location>
</feature>
<dbReference type="InParanoid" id="A0A165UGS1"/>
<feature type="compositionally biased region" description="Basic and acidic residues" evidence="1">
    <location>
        <begin position="342"/>
        <end position="351"/>
    </location>
</feature>
<evidence type="ECO:0000313" key="2">
    <source>
        <dbReference type="EMBL" id="KZT28135.1"/>
    </source>
</evidence>
<dbReference type="GO" id="GO:0032543">
    <property type="term" value="P:mitochondrial translation"/>
    <property type="evidence" value="ECO:0007669"/>
    <property type="project" value="InterPro"/>
</dbReference>
<organism evidence="2 3">
    <name type="scientific">Neolentinus lepideus HHB14362 ss-1</name>
    <dbReference type="NCBI Taxonomy" id="1314782"/>
    <lineage>
        <taxon>Eukaryota</taxon>
        <taxon>Fungi</taxon>
        <taxon>Dikarya</taxon>
        <taxon>Basidiomycota</taxon>
        <taxon>Agaricomycotina</taxon>
        <taxon>Agaricomycetes</taxon>
        <taxon>Gloeophyllales</taxon>
        <taxon>Gloeophyllaceae</taxon>
        <taxon>Neolentinus</taxon>
    </lineage>
</organism>
<name>A0A165UGS1_9AGAM</name>
<protein>
    <recommendedName>
        <fullName evidence="4">RNase III domain-containing protein</fullName>
    </recommendedName>
</protein>
<evidence type="ECO:0000256" key="1">
    <source>
        <dbReference type="SAM" id="MobiDB-lite"/>
    </source>
</evidence>
<reference evidence="2 3" key="1">
    <citation type="journal article" date="2016" name="Mol. Biol. Evol.">
        <title>Comparative Genomics of Early-Diverging Mushroom-Forming Fungi Provides Insights into the Origins of Lignocellulose Decay Capabilities.</title>
        <authorList>
            <person name="Nagy L.G."/>
            <person name="Riley R."/>
            <person name="Tritt A."/>
            <person name="Adam C."/>
            <person name="Daum C."/>
            <person name="Floudas D."/>
            <person name="Sun H."/>
            <person name="Yadav J.S."/>
            <person name="Pangilinan J."/>
            <person name="Larsson K.H."/>
            <person name="Matsuura K."/>
            <person name="Barry K."/>
            <person name="Labutti K."/>
            <person name="Kuo R."/>
            <person name="Ohm R.A."/>
            <person name="Bhattacharya S.S."/>
            <person name="Shirouzu T."/>
            <person name="Yoshinaga Y."/>
            <person name="Martin F.M."/>
            <person name="Grigoriev I.V."/>
            <person name="Hibbett D.S."/>
        </authorList>
    </citation>
    <scope>NUCLEOTIDE SEQUENCE [LARGE SCALE GENOMIC DNA]</scope>
    <source>
        <strain evidence="2 3">HHB14362 ss-1</strain>
    </source>
</reference>
<gene>
    <name evidence="2" type="ORF">NEOLEDRAFT_1087798</name>
</gene>
<feature type="compositionally biased region" description="Basic and acidic residues" evidence="1">
    <location>
        <begin position="311"/>
        <end position="325"/>
    </location>
</feature>
<dbReference type="GO" id="GO:0006396">
    <property type="term" value="P:RNA processing"/>
    <property type="evidence" value="ECO:0007669"/>
    <property type="project" value="InterPro"/>
</dbReference>
<accession>A0A165UGS1</accession>
<feature type="region of interest" description="Disordered" evidence="1">
    <location>
        <begin position="42"/>
        <end position="78"/>
    </location>
</feature>
<evidence type="ECO:0000313" key="3">
    <source>
        <dbReference type="Proteomes" id="UP000076761"/>
    </source>
</evidence>
<dbReference type="Gene3D" id="1.10.1520.10">
    <property type="entry name" value="Ribonuclease III domain"/>
    <property type="match status" value="1"/>
</dbReference>
<dbReference type="Proteomes" id="UP000076761">
    <property type="component" value="Unassembled WGS sequence"/>
</dbReference>
<dbReference type="OrthoDB" id="2281895at2759"/>
<dbReference type="AlphaFoldDB" id="A0A165UGS1"/>
<proteinExistence type="predicted"/>
<feature type="compositionally biased region" description="Basic and acidic residues" evidence="1">
    <location>
        <begin position="45"/>
        <end position="74"/>
    </location>
</feature>
<dbReference type="SUPFAM" id="SSF69065">
    <property type="entry name" value="RNase III domain-like"/>
    <property type="match status" value="1"/>
</dbReference>
<dbReference type="GO" id="GO:0003735">
    <property type="term" value="F:structural constituent of ribosome"/>
    <property type="evidence" value="ECO:0007669"/>
    <property type="project" value="InterPro"/>
</dbReference>
<sequence length="357" mass="40162">MSLRASCVSLSRRALEKVPCGSSLAPARTVLVWRRHNHSDAAAAVKEEEVHRRPRSEGSSRSRPYAESKYRDDSPAESTTHLTEHLNEVFRPLEFPDELARRVLTHQHHRDSIKGHNARFAFMGRRVMDTFLMLFLDSVPPSVRSSNLDFDITTARILNTYLLGEYVAREWDIWRVMRWVPNIPRPAGRTSNRGMDGEDREVEQEEFRRQLATLEGAARDKLLRSVGLFKVAGFSVEAITGGIYHQFGGTVAHRIFHTRILPHLLLPGSAEGLRDSLHPHAMKICEQLGGLPNRTQAKPALSALDSTPESVEEHMPSSSDAHPDMMEAPSPRKVPLTTSRAPLRDSRKGTKVDPLVL</sequence>
<dbReference type="InterPro" id="IPR040030">
    <property type="entry name" value="Ribosomal_mL57"/>
</dbReference>
<dbReference type="PANTHER" id="PTHR28160">
    <property type="entry name" value="54S RIBOSOMAL PROTEIN L15, MITOCHONDRIAL"/>
    <property type="match status" value="1"/>
</dbReference>